<keyword evidence="5 9" id="KW-0067">ATP-binding</keyword>
<name>A0A3N4N8P6_9FLAO</name>
<dbReference type="InterPro" id="IPR001962">
    <property type="entry name" value="Asn_synthase"/>
</dbReference>
<dbReference type="Pfam" id="PF00733">
    <property type="entry name" value="Asn_synthase"/>
    <property type="match status" value="1"/>
</dbReference>
<evidence type="ECO:0000256" key="5">
    <source>
        <dbReference type="ARBA" id="ARBA00022840"/>
    </source>
</evidence>
<dbReference type="EMBL" id="RPFJ01000051">
    <property type="protein sequence ID" value="RPD91725.1"/>
    <property type="molecule type" value="Genomic_DNA"/>
</dbReference>
<dbReference type="InterPro" id="IPR051786">
    <property type="entry name" value="ASN_synthetase/amidase"/>
</dbReference>
<dbReference type="GO" id="GO:0004066">
    <property type="term" value="F:asparagine synthase (glutamine-hydrolyzing) activity"/>
    <property type="evidence" value="ECO:0007669"/>
    <property type="project" value="UniProtKB-EC"/>
</dbReference>
<dbReference type="GO" id="GO:0005829">
    <property type="term" value="C:cytosol"/>
    <property type="evidence" value="ECO:0007669"/>
    <property type="project" value="TreeGrafter"/>
</dbReference>
<evidence type="ECO:0000256" key="1">
    <source>
        <dbReference type="ARBA" id="ARBA00005187"/>
    </source>
</evidence>
<dbReference type="RefSeq" id="WP_123899113.1">
    <property type="nucleotide sequence ID" value="NZ_RPFJ01000051.1"/>
</dbReference>
<dbReference type="InterPro" id="IPR006426">
    <property type="entry name" value="Asn_synth_AEB"/>
</dbReference>
<comment type="similarity">
    <text evidence="2">Belongs to the asparagine synthetase family.</text>
</comment>
<keyword evidence="11" id="KW-0436">Ligase</keyword>
<dbReference type="CDD" id="cd01991">
    <property type="entry name" value="Asn_synthase_B_C"/>
    <property type="match status" value="1"/>
</dbReference>
<dbReference type="CDD" id="cd00712">
    <property type="entry name" value="AsnB"/>
    <property type="match status" value="1"/>
</dbReference>
<dbReference type="PIRSF" id="PIRSF001589">
    <property type="entry name" value="Asn_synthetase_glu-h"/>
    <property type="match status" value="1"/>
</dbReference>
<dbReference type="InterPro" id="IPR017932">
    <property type="entry name" value="GATase_2_dom"/>
</dbReference>
<dbReference type="SUPFAM" id="SSF52402">
    <property type="entry name" value="Adenine nucleotide alpha hydrolases-like"/>
    <property type="match status" value="1"/>
</dbReference>
<accession>A0A3N4N8P6</accession>
<evidence type="ECO:0000313" key="12">
    <source>
        <dbReference type="Proteomes" id="UP000270856"/>
    </source>
</evidence>
<protein>
    <recommendedName>
        <fullName evidence="3">asparagine synthase (glutamine-hydrolyzing)</fullName>
        <ecNumber evidence="3">6.3.5.4</ecNumber>
    </recommendedName>
</protein>
<feature type="binding site" evidence="9">
    <location>
        <position position="98"/>
    </location>
    <ligand>
        <name>L-glutamine</name>
        <dbReference type="ChEBI" id="CHEBI:58359"/>
    </ligand>
</feature>
<evidence type="ECO:0000313" key="11">
    <source>
        <dbReference type="EMBL" id="RPD91725.1"/>
    </source>
</evidence>
<organism evidence="11 12">
    <name type="scientific">Aureibaculum marinum</name>
    <dbReference type="NCBI Taxonomy" id="2487930"/>
    <lineage>
        <taxon>Bacteria</taxon>
        <taxon>Pseudomonadati</taxon>
        <taxon>Bacteroidota</taxon>
        <taxon>Flavobacteriia</taxon>
        <taxon>Flavobacteriales</taxon>
        <taxon>Flavobacteriaceae</taxon>
        <taxon>Aureibaculum</taxon>
    </lineage>
</organism>
<dbReference type="GO" id="GO:0005524">
    <property type="term" value="F:ATP binding"/>
    <property type="evidence" value="ECO:0007669"/>
    <property type="project" value="UniProtKB-KW"/>
</dbReference>
<keyword evidence="12" id="KW-1185">Reference proteome</keyword>
<comment type="pathway">
    <text evidence="1">Amino-acid biosynthesis; L-asparagine biosynthesis; L-asparagine from L-aspartate (L-Gln route): step 1/1.</text>
</comment>
<dbReference type="EC" id="6.3.5.4" evidence="3"/>
<dbReference type="PROSITE" id="PS51278">
    <property type="entry name" value="GATASE_TYPE_2"/>
    <property type="match status" value="1"/>
</dbReference>
<feature type="domain" description="Glutamine amidotransferase type-2" evidence="10">
    <location>
        <begin position="2"/>
        <end position="212"/>
    </location>
</feature>
<evidence type="ECO:0000256" key="4">
    <source>
        <dbReference type="ARBA" id="ARBA00022741"/>
    </source>
</evidence>
<evidence type="ECO:0000256" key="9">
    <source>
        <dbReference type="PIRSR" id="PIRSR001589-2"/>
    </source>
</evidence>
<dbReference type="InterPro" id="IPR029055">
    <property type="entry name" value="Ntn_hydrolases_N"/>
</dbReference>
<gene>
    <name evidence="11" type="primary">asnB</name>
    <name evidence="11" type="ORF">EGM88_14395</name>
</gene>
<keyword evidence="8" id="KW-0061">Asparagine biosynthesis</keyword>
<dbReference type="GO" id="GO:0006529">
    <property type="term" value="P:asparagine biosynthetic process"/>
    <property type="evidence" value="ECO:0007669"/>
    <property type="project" value="UniProtKB-KW"/>
</dbReference>
<dbReference type="Proteomes" id="UP000270856">
    <property type="component" value="Unassembled WGS sequence"/>
</dbReference>
<feature type="active site" description="For GATase activity" evidence="8">
    <location>
        <position position="2"/>
    </location>
</feature>
<evidence type="ECO:0000256" key="7">
    <source>
        <dbReference type="ARBA" id="ARBA00048741"/>
    </source>
</evidence>
<proteinExistence type="inferred from homology"/>
<comment type="catalytic activity">
    <reaction evidence="7">
        <text>L-aspartate + L-glutamine + ATP + H2O = L-asparagine + L-glutamate + AMP + diphosphate + H(+)</text>
        <dbReference type="Rhea" id="RHEA:12228"/>
        <dbReference type="ChEBI" id="CHEBI:15377"/>
        <dbReference type="ChEBI" id="CHEBI:15378"/>
        <dbReference type="ChEBI" id="CHEBI:29985"/>
        <dbReference type="ChEBI" id="CHEBI:29991"/>
        <dbReference type="ChEBI" id="CHEBI:30616"/>
        <dbReference type="ChEBI" id="CHEBI:33019"/>
        <dbReference type="ChEBI" id="CHEBI:58048"/>
        <dbReference type="ChEBI" id="CHEBI:58359"/>
        <dbReference type="ChEBI" id="CHEBI:456215"/>
        <dbReference type="EC" id="6.3.5.4"/>
    </reaction>
</comment>
<dbReference type="NCBIfam" id="TIGR01536">
    <property type="entry name" value="asn_synth_AEB"/>
    <property type="match status" value="1"/>
</dbReference>
<evidence type="ECO:0000256" key="2">
    <source>
        <dbReference type="ARBA" id="ARBA00005752"/>
    </source>
</evidence>
<comment type="caution">
    <text evidence="11">The sequence shown here is derived from an EMBL/GenBank/DDBJ whole genome shotgun (WGS) entry which is preliminary data.</text>
</comment>
<dbReference type="AlphaFoldDB" id="A0A3N4N8P6"/>
<keyword evidence="8" id="KW-0028">Amino-acid biosynthesis</keyword>
<dbReference type="OrthoDB" id="9763290at2"/>
<keyword evidence="4 9" id="KW-0547">Nucleotide-binding</keyword>
<dbReference type="SUPFAM" id="SSF56235">
    <property type="entry name" value="N-terminal nucleophile aminohydrolases (Ntn hydrolases)"/>
    <property type="match status" value="1"/>
</dbReference>
<dbReference type="Pfam" id="PF13537">
    <property type="entry name" value="GATase_7"/>
    <property type="match status" value="1"/>
</dbReference>
<evidence type="ECO:0000256" key="3">
    <source>
        <dbReference type="ARBA" id="ARBA00012737"/>
    </source>
</evidence>
<evidence type="ECO:0000256" key="8">
    <source>
        <dbReference type="PIRSR" id="PIRSR001589-1"/>
    </source>
</evidence>
<dbReference type="InterPro" id="IPR033738">
    <property type="entry name" value="AsnB_N"/>
</dbReference>
<dbReference type="PANTHER" id="PTHR43284">
    <property type="entry name" value="ASPARAGINE SYNTHETASE (GLUTAMINE-HYDROLYZING)"/>
    <property type="match status" value="1"/>
</dbReference>
<dbReference type="Gene3D" id="3.60.20.10">
    <property type="entry name" value="Glutamine Phosphoribosylpyrophosphate, subunit 1, domain 1"/>
    <property type="match status" value="1"/>
</dbReference>
<dbReference type="Gene3D" id="3.40.50.620">
    <property type="entry name" value="HUPs"/>
    <property type="match status" value="1"/>
</dbReference>
<reference evidence="11 12" key="1">
    <citation type="submission" date="2018-11" db="EMBL/GenBank/DDBJ databases">
        <title>Aureibaculum marinum gen. nov., sp. nov., a member of the family Flavobacteriaceae isolated from the Bohai Sea.</title>
        <authorList>
            <person name="Ji X."/>
        </authorList>
    </citation>
    <scope>NUCLEOTIDE SEQUENCE [LARGE SCALE GENOMIC DNA]</scope>
    <source>
        <strain evidence="11 12">BH-SD17</strain>
    </source>
</reference>
<dbReference type="PANTHER" id="PTHR43284:SF1">
    <property type="entry name" value="ASPARAGINE SYNTHETASE"/>
    <property type="match status" value="1"/>
</dbReference>
<evidence type="ECO:0000259" key="10">
    <source>
        <dbReference type="PROSITE" id="PS51278"/>
    </source>
</evidence>
<sequence>MCGIFGVIEKEKVIDKELFKESLLLLKHRGPDNQNADFINDKIGLGHVRLSILDLDERSNQPFEFNNTHLIFNGEIFNYIEIKKELETLGYNFVTTSDTEVVIKAFDYWGSECVKKFNGMWAFLIYLEDKNEIFVSRDRFGIKPLYYSFTDGSLILSSEIKSIINYNKVLRKPNKVAINSYLRESLGGQSEQTWFESVYRLMPAHNIIFKLKDSQLNISRYWNYPKEQLNIPYEEAIKKYKNIFKDAVRLRMRSDVPIGLTLSSGLDSMAIASSSLKYTSKNLESFTASFPNEKYDEFPVVERYIKNKKVNANRILTDYSNYVGSLNKLIYHLEAGHSSPAIVPLQSIMNNAKNKVTVLLEGQGADELLGGYTHTFIISYLLKLLKNFKFRSFIREIKLIGFRKLINSFVLFFRNNGGSKLKTFMRRIYGIEKVLIKKDLNELKKEQYYRNLNDLLLEQHKGGLVNLLHYGDSVSMMYSLESRLPFLDYRLVEFLFKLPFDYKYKLNKGKIIHRDAFKNDLPSEVVDNTNKIGFVSPIKEIISSKMVSDILLSETFFSRNIVNVNSFKNLYKRHINGDKDYSRFLYRLLSVELWYRMFIDENNSY</sequence>
<dbReference type="InterPro" id="IPR014729">
    <property type="entry name" value="Rossmann-like_a/b/a_fold"/>
</dbReference>
<keyword evidence="6 8" id="KW-0315">Glutamine amidotransferase</keyword>
<evidence type="ECO:0000256" key="6">
    <source>
        <dbReference type="ARBA" id="ARBA00022962"/>
    </source>
</evidence>